<dbReference type="Gene3D" id="1.20.1530.20">
    <property type="match status" value="1"/>
</dbReference>
<evidence type="ECO:0000256" key="4">
    <source>
        <dbReference type="ARBA" id="ARBA00022692"/>
    </source>
</evidence>
<dbReference type="Proteomes" id="UP000886520">
    <property type="component" value="Chromosome 4"/>
</dbReference>
<feature type="transmembrane region" description="Helical" evidence="7">
    <location>
        <begin position="113"/>
        <end position="133"/>
    </location>
</feature>
<dbReference type="PANTHER" id="PTHR10361:SF66">
    <property type="entry name" value="OS12G0170300 PROTEIN"/>
    <property type="match status" value="1"/>
</dbReference>
<evidence type="ECO:0000256" key="2">
    <source>
        <dbReference type="ARBA" id="ARBA00004141"/>
    </source>
</evidence>
<dbReference type="GO" id="GO:0009941">
    <property type="term" value="C:chloroplast envelope"/>
    <property type="evidence" value="ECO:0007669"/>
    <property type="project" value="UniProtKB-SubCell"/>
</dbReference>
<feature type="transmembrane region" description="Helical" evidence="7">
    <location>
        <begin position="84"/>
        <end position="106"/>
    </location>
</feature>
<evidence type="ECO:0000256" key="3">
    <source>
        <dbReference type="ARBA" id="ARBA00006528"/>
    </source>
</evidence>
<evidence type="ECO:0000256" key="7">
    <source>
        <dbReference type="SAM" id="Phobius"/>
    </source>
</evidence>
<dbReference type="EMBL" id="JABFUD020000004">
    <property type="protein sequence ID" value="KAI5080626.1"/>
    <property type="molecule type" value="Genomic_DNA"/>
</dbReference>
<evidence type="ECO:0000256" key="1">
    <source>
        <dbReference type="ARBA" id="ARBA00004119"/>
    </source>
</evidence>
<sequence>MDKMNACCPLNIPPYGNLMLCPRDRCHLARDSFSPGYLWQARIYLKFYPASWLRQLLFGCAAQYTIMPLLGAAISKALGLSANLSAGIILLGCCPGGIASNVVTYIARGDVPLSVVMTICTTFAAVFATPILTQLLAGAYVPVDAAGLAISTLQVVLAPVVLGACMQSAFPKVVAKIILFSPLTAVSISSLLSSSVFSENVGLLGSIAEQSALLSTSTPALLLVAQAVLLLHAGGFLLGYFVSVVVRLEVAQRRAVSIEVIVLWPWYLEFSVQDFESHFDILRFPVTVGFLGLLFQFRHLITSVAARIGTVIPGSLVTGVGTSHFPRSPRGGPAAWFNGLALLADTLPSSPFGRGGCSYGGALSFVGGGFSIGGIADFSASSPRGGDIGGSPSPGATRASTSPSIVDFLFSGDDFHGPSP</sequence>
<reference evidence="8" key="1">
    <citation type="submission" date="2021-01" db="EMBL/GenBank/DDBJ databases">
        <title>Adiantum capillus-veneris genome.</title>
        <authorList>
            <person name="Fang Y."/>
            <person name="Liao Q."/>
        </authorList>
    </citation>
    <scope>NUCLEOTIDE SEQUENCE</scope>
    <source>
        <strain evidence="8">H3</strain>
        <tissue evidence="8">Leaf</tissue>
    </source>
</reference>
<accession>A0A9D4V6B4</accession>
<dbReference type="InterPro" id="IPR002657">
    <property type="entry name" value="BilAc:Na_symport/Acr3"/>
</dbReference>
<proteinExistence type="inferred from homology"/>
<evidence type="ECO:0000256" key="6">
    <source>
        <dbReference type="ARBA" id="ARBA00023136"/>
    </source>
</evidence>
<dbReference type="PANTHER" id="PTHR10361">
    <property type="entry name" value="SODIUM-BILE ACID COTRANSPORTER"/>
    <property type="match status" value="1"/>
</dbReference>
<comment type="caution">
    <text evidence="8">The sequence shown here is derived from an EMBL/GenBank/DDBJ whole genome shotgun (WGS) entry which is preliminary data.</text>
</comment>
<evidence type="ECO:0000256" key="5">
    <source>
        <dbReference type="ARBA" id="ARBA00022989"/>
    </source>
</evidence>
<dbReference type="InterPro" id="IPR038770">
    <property type="entry name" value="Na+/solute_symporter_sf"/>
</dbReference>
<organism evidence="8 9">
    <name type="scientific">Adiantum capillus-veneris</name>
    <name type="common">Maidenhair fern</name>
    <dbReference type="NCBI Taxonomy" id="13818"/>
    <lineage>
        <taxon>Eukaryota</taxon>
        <taxon>Viridiplantae</taxon>
        <taxon>Streptophyta</taxon>
        <taxon>Embryophyta</taxon>
        <taxon>Tracheophyta</taxon>
        <taxon>Polypodiopsida</taxon>
        <taxon>Polypodiidae</taxon>
        <taxon>Polypodiales</taxon>
        <taxon>Pteridineae</taxon>
        <taxon>Pteridaceae</taxon>
        <taxon>Vittarioideae</taxon>
        <taxon>Adiantum</taxon>
    </lineage>
</organism>
<name>A0A9D4V6B4_ADICA</name>
<gene>
    <name evidence="8" type="ORF">GOP47_0003809</name>
</gene>
<dbReference type="Pfam" id="PF01758">
    <property type="entry name" value="SBF"/>
    <property type="match status" value="1"/>
</dbReference>
<comment type="subcellular location">
    <subcellularLocation>
        <location evidence="2">Membrane</location>
        <topology evidence="2">Multi-pass membrane protein</topology>
    </subcellularLocation>
    <subcellularLocation>
        <location evidence="1">Plastid</location>
        <location evidence="1">Chloroplast envelope</location>
    </subcellularLocation>
</comment>
<evidence type="ECO:0000313" key="9">
    <source>
        <dbReference type="Proteomes" id="UP000886520"/>
    </source>
</evidence>
<dbReference type="GO" id="GO:0016020">
    <property type="term" value="C:membrane"/>
    <property type="evidence" value="ECO:0007669"/>
    <property type="project" value="UniProtKB-SubCell"/>
</dbReference>
<feature type="transmembrane region" description="Helical" evidence="7">
    <location>
        <begin position="145"/>
        <end position="165"/>
    </location>
</feature>
<feature type="transmembrane region" description="Helical" evidence="7">
    <location>
        <begin position="220"/>
        <end position="246"/>
    </location>
</feature>
<protein>
    <submittedName>
        <fullName evidence="8">Uncharacterized protein</fullName>
    </submittedName>
</protein>
<keyword evidence="9" id="KW-1185">Reference proteome</keyword>
<keyword evidence="4 7" id="KW-0812">Transmembrane</keyword>
<keyword evidence="5 7" id="KW-1133">Transmembrane helix</keyword>
<dbReference type="InterPro" id="IPR004710">
    <property type="entry name" value="Bilac:Na_transpt"/>
</dbReference>
<dbReference type="AlphaFoldDB" id="A0A9D4V6B4"/>
<evidence type="ECO:0000313" key="8">
    <source>
        <dbReference type="EMBL" id="KAI5080626.1"/>
    </source>
</evidence>
<keyword evidence="6 7" id="KW-0472">Membrane</keyword>
<feature type="transmembrane region" description="Helical" evidence="7">
    <location>
        <begin position="177"/>
        <end position="197"/>
    </location>
</feature>
<feature type="transmembrane region" description="Helical" evidence="7">
    <location>
        <begin position="56"/>
        <end position="78"/>
    </location>
</feature>
<dbReference type="OrthoDB" id="203097at2759"/>
<comment type="similarity">
    <text evidence="3">Belongs to the bile acid:sodium symporter (BASS) (TC 2.A.28) family.</text>
</comment>